<dbReference type="PANTHER" id="PTHR23294">
    <property type="entry name" value="ET TRANSLATION PRODUCT-RELATED"/>
    <property type="match status" value="1"/>
</dbReference>
<feature type="region of interest" description="Disordered" evidence="5">
    <location>
        <begin position="63"/>
        <end position="111"/>
    </location>
</feature>
<name>A0A151Z7N0_TIELA</name>
<evidence type="ECO:0000256" key="3">
    <source>
        <dbReference type="ARBA" id="ARBA00022989"/>
    </source>
</evidence>
<evidence type="ECO:0000256" key="5">
    <source>
        <dbReference type="SAM" id="MobiDB-lite"/>
    </source>
</evidence>
<dbReference type="OrthoDB" id="196103at2759"/>
<evidence type="ECO:0008006" key="9">
    <source>
        <dbReference type="Google" id="ProtNLM"/>
    </source>
</evidence>
<feature type="transmembrane region" description="Helical" evidence="6">
    <location>
        <begin position="477"/>
        <end position="498"/>
    </location>
</feature>
<dbReference type="Proteomes" id="UP000076078">
    <property type="component" value="Unassembled WGS sequence"/>
</dbReference>
<feature type="compositionally biased region" description="Basic and acidic residues" evidence="5">
    <location>
        <begin position="1"/>
        <end position="10"/>
    </location>
</feature>
<keyword evidence="8" id="KW-1185">Reference proteome</keyword>
<feature type="compositionally biased region" description="Polar residues" evidence="5">
    <location>
        <begin position="27"/>
        <end position="49"/>
    </location>
</feature>
<feature type="transmembrane region" description="Helical" evidence="6">
    <location>
        <begin position="364"/>
        <end position="384"/>
    </location>
</feature>
<dbReference type="OMA" id="MAQAMNS"/>
<keyword evidence="2 6" id="KW-0812">Transmembrane</keyword>
<proteinExistence type="predicted"/>
<feature type="transmembrane region" description="Helical" evidence="6">
    <location>
        <begin position="252"/>
        <end position="271"/>
    </location>
</feature>
<comment type="subcellular location">
    <subcellularLocation>
        <location evidence="1">Membrane</location>
        <topology evidence="1">Multi-pass membrane protein</topology>
    </subcellularLocation>
</comment>
<feature type="transmembrane region" description="Helical" evidence="6">
    <location>
        <begin position="396"/>
        <end position="414"/>
    </location>
</feature>
<dbReference type="Pfam" id="PF07690">
    <property type="entry name" value="MFS_1"/>
    <property type="match status" value="1"/>
</dbReference>
<dbReference type="InterPro" id="IPR051617">
    <property type="entry name" value="UNC-93-like_regulator"/>
</dbReference>
<evidence type="ECO:0000313" key="7">
    <source>
        <dbReference type="EMBL" id="KYQ89973.1"/>
    </source>
</evidence>
<organism evidence="7 8">
    <name type="scientific">Tieghemostelium lacteum</name>
    <name type="common">Slime mold</name>
    <name type="synonym">Dictyostelium lacteum</name>
    <dbReference type="NCBI Taxonomy" id="361077"/>
    <lineage>
        <taxon>Eukaryota</taxon>
        <taxon>Amoebozoa</taxon>
        <taxon>Evosea</taxon>
        <taxon>Eumycetozoa</taxon>
        <taxon>Dictyostelia</taxon>
        <taxon>Dictyosteliales</taxon>
        <taxon>Raperosteliaceae</taxon>
        <taxon>Tieghemostelium</taxon>
    </lineage>
</organism>
<reference evidence="7 8" key="1">
    <citation type="submission" date="2015-12" db="EMBL/GenBank/DDBJ databases">
        <title>Dictyostelia acquired genes for synthesis and detection of signals that induce cell-type specialization by lateral gene transfer from prokaryotes.</title>
        <authorList>
            <person name="Gloeckner G."/>
            <person name="Schaap P."/>
        </authorList>
    </citation>
    <scope>NUCLEOTIDE SEQUENCE [LARGE SCALE GENOMIC DNA]</scope>
    <source>
        <strain evidence="7 8">TK</strain>
    </source>
</reference>
<dbReference type="EMBL" id="LODT01000037">
    <property type="protein sequence ID" value="KYQ89973.1"/>
    <property type="molecule type" value="Genomic_DNA"/>
</dbReference>
<feature type="transmembrane region" description="Helical" evidence="6">
    <location>
        <begin position="283"/>
        <end position="303"/>
    </location>
</feature>
<dbReference type="PANTHER" id="PTHR23294:SF6">
    <property type="entry name" value="MAJOR FACILITATOR SUPERFAMILY (MFS) PROFILE DOMAIN-CONTAINING PROTEIN"/>
    <property type="match status" value="1"/>
</dbReference>
<feature type="transmembrane region" description="Helical" evidence="6">
    <location>
        <begin position="191"/>
        <end position="210"/>
    </location>
</feature>
<protein>
    <recommendedName>
        <fullName evidence="9">Major facilitator superfamily (MFS) profile domain-containing protein</fullName>
    </recommendedName>
</protein>
<feature type="transmembrane region" description="Helical" evidence="6">
    <location>
        <begin position="132"/>
        <end position="152"/>
    </location>
</feature>
<feature type="compositionally biased region" description="Polar residues" evidence="5">
    <location>
        <begin position="63"/>
        <end position="99"/>
    </location>
</feature>
<dbReference type="GO" id="GO:0022857">
    <property type="term" value="F:transmembrane transporter activity"/>
    <property type="evidence" value="ECO:0007669"/>
    <property type="project" value="InterPro"/>
</dbReference>
<dbReference type="InterPro" id="IPR011701">
    <property type="entry name" value="MFS"/>
</dbReference>
<evidence type="ECO:0000256" key="6">
    <source>
        <dbReference type="SAM" id="Phobius"/>
    </source>
</evidence>
<dbReference type="SUPFAM" id="SSF103473">
    <property type="entry name" value="MFS general substrate transporter"/>
    <property type="match status" value="1"/>
</dbReference>
<feature type="compositionally biased region" description="Polar residues" evidence="5">
    <location>
        <begin position="535"/>
        <end position="556"/>
    </location>
</feature>
<comment type="caution">
    <text evidence="7">The sequence shown here is derived from an EMBL/GenBank/DDBJ whole genome shotgun (WGS) entry which is preliminary data.</text>
</comment>
<dbReference type="GO" id="GO:0016020">
    <property type="term" value="C:membrane"/>
    <property type="evidence" value="ECO:0007669"/>
    <property type="project" value="UniProtKB-SubCell"/>
</dbReference>
<sequence length="562" mass="62480">MDNTENDYKPPIDQAEIEILENEHEQASSSNCHEYEFQGTSPQTDKSYISDSVENSYQILVSSSESLSETPQKPNQFQPVPTVEQSDNITESGSDSGVENTHEENVNQTTTPTSNNIFYRIIRSIKNIPSSMWQCVQLGIAFYFVFVGYSPTQNILATIHPDDAAIVLGIVYASFSIGSLIAPIIVKKMGLLKALSLAAFTYAMFVYCAIEKLNFLFIPAGAVVGIGAGLLWTSQGVYLNRICPNESELGKYSGVFMAIFTMGGITGNAIVGTMTTTKALSVTYILIILGSSSLFGCFIIMFLRQAHAKVQKPPSTLLKTIKGIKTTFLDRKFHFIIPLGLLQGQSQAYFYITLPNMIGLERIGYMMVIFGVVSVVGSFCWGRLIDRYGKEIAAKILASLVCVSIGISLVVVFFDTIFMFYILMAINSSYDSLQTILLFNIISTTFPDSPYGFAASRVFQALFTAIGFFTFKYLPFFFILGWLGVIALLMTCSVLYLLRGIKSGKWKVAPPDEEEDEKENSMDTFNEKEQKDLEYQQSTYSHDSGYSSEATELDTTYRSKRI</sequence>
<evidence type="ECO:0000256" key="2">
    <source>
        <dbReference type="ARBA" id="ARBA00022692"/>
    </source>
</evidence>
<feature type="region of interest" description="Disordered" evidence="5">
    <location>
        <begin position="1"/>
        <end position="49"/>
    </location>
</feature>
<dbReference type="InterPro" id="IPR036259">
    <property type="entry name" value="MFS_trans_sf"/>
</dbReference>
<evidence type="ECO:0000256" key="4">
    <source>
        <dbReference type="ARBA" id="ARBA00023136"/>
    </source>
</evidence>
<keyword evidence="4 6" id="KW-0472">Membrane</keyword>
<dbReference type="Gene3D" id="1.20.1250.20">
    <property type="entry name" value="MFS general substrate transporter like domains"/>
    <property type="match status" value="2"/>
</dbReference>
<evidence type="ECO:0000313" key="8">
    <source>
        <dbReference type="Proteomes" id="UP000076078"/>
    </source>
</evidence>
<dbReference type="AlphaFoldDB" id="A0A151Z7N0"/>
<keyword evidence="3 6" id="KW-1133">Transmembrane helix</keyword>
<feature type="compositionally biased region" description="Basic and acidic residues" evidence="5">
    <location>
        <begin position="519"/>
        <end position="534"/>
    </location>
</feature>
<feature type="transmembrane region" description="Helical" evidence="6">
    <location>
        <begin position="216"/>
        <end position="240"/>
    </location>
</feature>
<gene>
    <name evidence="7" type="ORF">DLAC_08543</name>
</gene>
<evidence type="ECO:0000256" key="1">
    <source>
        <dbReference type="ARBA" id="ARBA00004141"/>
    </source>
</evidence>
<feature type="transmembrane region" description="Helical" evidence="6">
    <location>
        <begin position="333"/>
        <end position="352"/>
    </location>
</feature>
<dbReference type="InParanoid" id="A0A151Z7N0"/>
<accession>A0A151Z7N0</accession>
<feature type="region of interest" description="Disordered" evidence="5">
    <location>
        <begin position="507"/>
        <end position="562"/>
    </location>
</feature>
<feature type="transmembrane region" description="Helical" evidence="6">
    <location>
        <begin position="164"/>
        <end position="186"/>
    </location>
</feature>